<proteinExistence type="inferred from homology"/>
<protein>
    <submittedName>
        <fullName evidence="6">Protein SPT2 homolog</fullName>
    </submittedName>
</protein>
<sequence length="307" mass="35683">MELDFQALMQQANENRLRSSYTVKALTEEAKNEARKRACKVNSNAVKTFLERKKRQEQLNLDRKIHEREQRLEERLRNSDRAACKVKEKSEAVRTTPHPAKDKGEKAKAQSSFSPSWPSRSRDLSLNSSSRPSDPVTTPKAVDVGKPRSLKKRKALPMSYTKYPNVPTASKLMRIDGRSADKRSTSELSLRELELRREFIRKYRQMCGAEPVEDESDDSYDSEMDDFIDDTPIGEEDEEFISNQIKMTLGYDRSKYKYVDDSDDLCMESNFKQICKEEARSAKLALLEDLNEYQKEQKMRRKISSRK</sequence>
<gene>
    <name evidence="4" type="ORF">SBAD_LOCUS8331</name>
</gene>
<keyword evidence="5" id="KW-1185">Reference proteome</keyword>
<dbReference type="EMBL" id="UZAM01011486">
    <property type="protein sequence ID" value="VDP16541.1"/>
    <property type="molecule type" value="Genomic_DNA"/>
</dbReference>
<organism evidence="6">
    <name type="scientific">Soboliphyme baturini</name>
    <dbReference type="NCBI Taxonomy" id="241478"/>
    <lineage>
        <taxon>Eukaryota</taxon>
        <taxon>Metazoa</taxon>
        <taxon>Ecdysozoa</taxon>
        <taxon>Nematoda</taxon>
        <taxon>Enoplea</taxon>
        <taxon>Dorylaimia</taxon>
        <taxon>Dioctophymatida</taxon>
        <taxon>Dioctophymatoidea</taxon>
        <taxon>Soboliphymatidae</taxon>
        <taxon>Soboliphyme</taxon>
    </lineage>
</organism>
<evidence type="ECO:0000256" key="1">
    <source>
        <dbReference type="ARBA" id="ARBA00006461"/>
    </source>
</evidence>
<dbReference type="SMART" id="SM00784">
    <property type="entry name" value="SPT2"/>
    <property type="match status" value="1"/>
</dbReference>
<dbReference type="GO" id="GO:0006334">
    <property type="term" value="P:nucleosome assembly"/>
    <property type="evidence" value="ECO:0007669"/>
    <property type="project" value="TreeGrafter"/>
</dbReference>
<keyword evidence="2" id="KW-0175">Coiled coil</keyword>
<dbReference type="Proteomes" id="UP000270296">
    <property type="component" value="Unassembled WGS sequence"/>
</dbReference>
<evidence type="ECO:0000313" key="5">
    <source>
        <dbReference type="Proteomes" id="UP000270296"/>
    </source>
</evidence>
<feature type="region of interest" description="Disordered" evidence="3">
    <location>
        <begin position="72"/>
        <end position="164"/>
    </location>
</feature>
<name>A0A183IXI3_9BILA</name>
<dbReference type="InterPro" id="IPR013256">
    <property type="entry name" value="Chromatin_SPT2"/>
</dbReference>
<dbReference type="PANTHER" id="PTHR22691">
    <property type="entry name" value="YEAST SPT2-RELATED"/>
    <property type="match status" value="1"/>
</dbReference>
<feature type="region of interest" description="Disordered" evidence="3">
    <location>
        <begin position="208"/>
        <end position="233"/>
    </location>
</feature>
<evidence type="ECO:0000313" key="6">
    <source>
        <dbReference type="WBParaSite" id="SBAD_0000864001-mRNA-1"/>
    </source>
</evidence>
<dbReference type="GO" id="GO:0005730">
    <property type="term" value="C:nucleolus"/>
    <property type="evidence" value="ECO:0007669"/>
    <property type="project" value="TreeGrafter"/>
</dbReference>
<reference evidence="6" key="1">
    <citation type="submission" date="2016-06" db="UniProtKB">
        <authorList>
            <consortium name="WormBaseParasite"/>
        </authorList>
    </citation>
    <scope>IDENTIFICATION</scope>
</reference>
<feature type="compositionally biased region" description="Acidic residues" evidence="3">
    <location>
        <begin position="211"/>
        <end position="233"/>
    </location>
</feature>
<dbReference type="WBParaSite" id="SBAD_0000864001-mRNA-1">
    <property type="protein sequence ID" value="SBAD_0000864001-mRNA-1"/>
    <property type="gene ID" value="SBAD_0000864001"/>
</dbReference>
<evidence type="ECO:0000256" key="2">
    <source>
        <dbReference type="ARBA" id="ARBA00023054"/>
    </source>
</evidence>
<dbReference type="OrthoDB" id="5871802at2759"/>
<reference evidence="4 5" key="2">
    <citation type="submission" date="2018-11" db="EMBL/GenBank/DDBJ databases">
        <authorList>
            <consortium name="Pathogen Informatics"/>
        </authorList>
    </citation>
    <scope>NUCLEOTIDE SEQUENCE [LARGE SCALE GENOMIC DNA]</scope>
</reference>
<feature type="compositionally biased region" description="Low complexity" evidence="3">
    <location>
        <begin position="111"/>
        <end position="135"/>
    </location>
</feature>
<dbReference type="GO" id="GO:0006360">
    <property type="term" value="P:transcription by RNA polymerase I"/>
    <property type="evidence" value="ECO:0007669"/>
    <property type="project" value="TreeGrafter"/>
</dbReference>
<dbReference type="AlphaFoldDB" id="A0A183IXI3"/>
<dbReference type="PANTHER" id="PTHR22691:SF8">
    <property type="entry name" value="PROTEIN SPT2 HOMOLOG"/>
    <property type="match status" value="1"/>
</dbReference>
<dbReference type="GO" id="GO:0003677">
    <property type="term" value="F:DNA binding"/>
    <property type="evidence" value="ECO:0007669"/>
    <property type="project" value="TreeGrafter"/>
</dbReference>
<feature type="compositionally biased region" description="Basic and acidic residues" evidence="3">
    <location>
        <begin position="72"/>
        <end position="92"/>
    </location>
</feature>
<feature type="compositionally biased region" description="Basic and acidic residues" evidence="3">
    <location>
        <begin position="99"/>
        <end position="108"/>
    </location>
</feature>
<accession>A0A183IXI3</accession>
<dbReference type="Pfam" id="PF08243">
    <property type="entry name" value="SPT2"/>
    <property type="match status" value="1"/>
</dbReference>
<comment type="similarity">
    <text evidence="1">Belongs to the SPT2 family.</text>
</comment>
<evidence type="ECO:0000256" key="3">
    <source>
        <dbReference type="SAM" id="MobiDB-lite"/>
    </source>
</evidence>
<dbReference type="GO" id="GO:0042393">
    <property type="term" value="F:histone binding"/>
    <property type="evidence" value="ECO:0007669"/>
    <property type="project" value="TreeGrafter"/>
</dbReference>
<evidence type="ECO:0000313" key="4">
    <source>
        <dbReference type="EMBL" id="VDP16541.1"/>
    </source>
</evidence>